<feature type="binding site" evidence="13 15">
    <location>
        <begin position="338"/>
        <end position="340"/>
    </location>
    <ligand>
        <name>IMP</name>
        <dbReference type="ChEBI" id="CHEBI:58053"/>
    </ligand>
</feature>
<comment type="catalytic activity">
    <reaction evidence="12 13 20">
        <text>IMP + NAD(+) + H2O = XMP + NADH + H(+)</text>
        <dbReference type="Rhea" id="RHEA:11708"/>
        <dbReference type="ChEBI" id="CHEBI:15377"/>
        <dbReference type="ChEBI" id="CHEBI:15378"/>
        <dbReference type="ChEBI" id="CHEBI:57464"/>
        <dbReference type="ChEBI" id="CHEBI:57540"/>
        <dbReference type="ChEBI" id="CHEBI:57945"/>
        <dbReference type="ChEBI" id="CHEBI:58053"/>
        <dbReference type="EC" id="1.1.1.205"/>
    </reaction>
</comment>
<keyword evidence="10 13" id="KW-0520">NAD</keyword>
<dbReference type="InterPro" id="IPR046342">
    <property type="entry name" value="CBS_dom_sf"/>
</dbReference>
<evidence type="ECO:0000256" key="8">
    <source>
        <dbReference type="ARBA" id="ARBA00022958"/>
    </source>
</evidence>
<dbReference type="InterPro" id="IPR001093">
    <property type="entry name" value="IMP_DH_GMPRt"/>
</dbReference>
<keyword evidence="8 13" id="KW-0630">Potassium</keyword>
<evidence type="ECO:0000256" key="16">
    <source>
        <dbReference type="PIRSR" id="PIRSR000130-3"/>
    </source>
</evidence>
<dbReference type="PANTHER" id="PTHR11911">
    <property type="entry name" value="INOSINE-5-MONOPHOSPHATE DEHYDROGENASE RELATED"/>
    <property type="match status" value="1"/>
</dbReference>
<comment type="subunit">
    <text evidence="3 13">Homotetramer.</text>
</comment>
<dbReference type="InterPro" id="IPR013785">
    <property type="entry name" value="Aldolase_TIM"/>
</dbReference>
<dbReference type="AlphaFoldDB" id="A0A1B1TAN8"/>
<evidence type="ECO:0000256" key="7">
    <source>
        <dbReference type="ARBA" id="ARBA00022755"/>
    </source>
</evidence>
<feature type="binding site" evidence="13">
    <location>
        <position position="247"/>
    </location>
    <ligand>
        <name>NAD(+)</name>
        <dbReference type="ChEBI" id="CHEBI:57540"/>
    </ligand>
</feature>
<keyword evidence="9 13" id="KW-0560">Oxidoreductase</keyword>
<feature type="binding site" evidence="13">
    <location>
        <position position="471"/>
    </location>
    <ligand>
        <name>K(+)</name>
        <dbReference type="ChEBI" id="CHEBI:29103"/>
        <note>ligand shared between two tetrameric partners</note>
    </ligand>
</feature>
<feature type="domain" description="CBS" evidence="21">
    <location>
        <begin position="94"/>
        <end position="152"/>
    </location>
</feature>
<dbReference type="PIRSF" id="PIRSF000130">
    <property type="entry name" value="IMPDH"/>
    <property type="match status" value="1"/>
</dbReference>
<evidence type="ECO:0000256" key="4">
    <source>
        <dbReference type="ARBA" id="ARBA00022723"/>
    </source>
</evidence>
<comment type="similarity">
    <text evidence="2 13 19">Belongs to the IMPDH/GMPR family.</text>
</comment>
<feature type="binding site" evidence="13">
    <location>
        <position position="472"/>
    </location>
    <ligand>
        <name>K(+)</name>
        <dbReference type="ChEBI" id="CHEBI:29103"/>
        <note>ligand shared between two tetrameric partners</note>
    </ligand>
</feature>
<proteinExistence type="inferred from homology"/>
<comment type="activity regulation">
    <text evidence="13">Mycophenolic acid (MPA) is a non-competitive inhibitor that prevents formation of the closed enzyme conformation by binding to the same site as the amobile flap. In contrast, mizoribine monophosphate (MZP) is a competitive inhibitor that induces the closed conformation. MPA is a potent inhibitor of mammalian IMPDHs but a poor inhibitor of the bacterial enzymes. MZP is a more potent inhibitor of bacterial IMPDH.</text>
</comment>
<dbReference type="CDD" id="cd04601">
    <property type="entry name" value="CBS_pair_IMPDH"/>
    <property type="match status" value="1"/>
</dbReference>
<keyword evidence="6 13" id="KW-0332">GMP biosynthesis</keyword>
<evidence type="ECO:0000313" key="22">
    <source>
        <dbReference type="EMBL" id="ANV79323.1"/>
    </source>
</evidence>
<evidence type="ECO:0000256" key="13">
    <source>
        <dbReference type="HAMAP-Rule" id="MF_01964"/>
    </source>
</evidence>
<evidence type="ECO:0000256" key="19">
    <source>
        <dbReference type="RuleBase" id="RU003927"/>
    </source>
</evidence>
<comment type="caution">
    <text evidence="13">Lacks conserved residue(s) required for the propagation of feature annotation.</text>
</comment>
<dbReference type="InterPro" id="IPR005990">
    <property type="entry name" value="IMP_DH"/>
</dbReference>
<feature type="binding site" evidence="16">
    <location>
        <begin position="247"/>
        <end position="249"/>
    </location>
    <ligand>
        <name>NAD(+)</name>
        <dbReference type="ChEBI" id="CHEBI:57540"/>
    </ligand>
</feature>
<feature type="binding site" description="in other chain" evidence="13 17">
    <location>
        <position position="300"/>
    </location>
    <ligand>
        <name>K(+)</name>
        <dbReference type="ChEBI" id="CHEBI:29103"/>
        <note>ligand shared between two tetrameric partners</note>
    </ligand>
</feature>
<name>A0A1B1TAN8_9ARCH</name>
<evidence type="ECO:0000256" key="20">
    <source>
        <dbReference type="RuleBase" id="RU003928"/>
    </source>
</evidence>
<evidence type="ECO:0000256" key="3">
    <source>
        <dbReference type="ARBA" id="ARBA00011881"/>
    </source>
</evidence>
<dbReference type="GO" id="GO:0046872">
    <property type="term" value="F:metal ion binding"/>
    <property type="evidence" value="ECO:0007669"/>
    <property type="project" value="UniProtKB-UniRule"/>
</dbReference>
<keyword evidence="11 18" id="KW-0129">CBS domain</keyword>
<comment type="pathway">
    <text evidence="13 20">Purine metabolism; XMP biosynthesis via de novo pathway; XMP from IMP: step 1/1.</text>
</comment>
<sequence length="487" mass="51772">MAQDSIPEALTFDDVLLLPAESAVLPAQVKLKTRLTSTISLNIPIMSAAMDTVTESRMAIALAQAGGIGVIHRNMTIEEQASKVNSVKRFESGLVLDPITIKPSTTIGEMRHLKDKHGFSGLPVIDDDDKLVGIITNRDIRFVDDDNQLVSSMMTTDLVTVPEHVDPEYAKKLLHKHRIEKLLVVDSEGKCTGMMTVRDIQRSRDNPESCKDKHGRLRVAAATGTGEKGIQRAIALFEAGADAVVVDTAHGHSHGVLHTVAKIREMVGKDSQIIAGNVATAAAADALITAGANAIKVGIGPGSICTTRIVSGVGVPQLTAVQSVVSVCKKLDIPVIADGGIKFSGDIAKAIAAGADCVMVGSLLAGTDEAPGEVILYQGRSYKVYRGMGSVGAMSKGAHDRYFQSEQGDTSKYVPEGIEGRVPARGPVENVIHQLTGGLRSSMGYTGNPDIDSMKINCDFVKITNAGLSESHVHDVEITREAPNYRR</sequence>
<feature type="binding site" description="in other chain" evidence="13 17">
    <location>
        <position position="305"/>
    </location>
    <ligand>
        <name>K(+)</name>
        <dbReference type="ChEBI" id="CHEBI:29103"/>
        <note>ligand shared between two tetrameric partners</note>
    </ligand>
</feature>
<evidence type="ECO:0000256" key="5">
    <source>
        <dbReference type="ARBA" id="ARBA00022737"/>
    </source>
</evidence>
<dbReference type="FunFam" id="3.20.20.70:FF:000003">
    <property type="entry name" value="GMP reductase"/>
    <property type="match status" value="1"/>
</dbReference>
<dbReference type="PROSITE" id="PS00487">
    <property type="entry name" value="IMP_DH_GMP_RED"/>
    <property type="match status" value="1"/>
</dbReference>
<comment type="cofactor">
    <cofactor evidence="1 13">
        <name>K(+)</name>
        <dbReference type="ChEBI" id="CHEBI:29103"/>
    </cofactor>
</comment>
<gene>
    <name evidence="13" type="primary">guaB</name>
</gene>
<dbReference type="SUPFAM" id="SSF51412">
    <property type="entry name" value="Inosine monophosphate dehydrogenase (IMPDH)"/>
    <property type="match status" value="1"/>
</dbReference>
<evidence type="ECO:0000256" key="11">
    <source>
        <dbReference type="ARBA" id="ARBA00023122"/>
    </source>
</evidence>
<feature type="binding site" evidence="13 15">
    <location>
        <begin position="361"/>
        <end position="362"/>
    </location>
    <ligand>
        <name>IMP</name>
        <dbReference type="ChEBI" id="CHEBI:58053"/>
    </ligand>
</feature>
<dbReference type="EC" id="1.1.1.205" evidence="13 20"/>
<keyword evidence="7 13" id="KW-0658">Purine biosynthesis</keyword>
<evidence type="ECO:0000256" key="10">
    <source>
        <dbReference type="ARBA" id="ARBA00023027"/>
    </source>
</evidence>
<evidence type="ECO:0000256" key="17">
    <source>
        <dbReference type="PIRSR" id="PIRSR000130-4"/>
    </source>
</evidence>
<evidence type="ECO:0000256" key="2">
    <source>
        <dbReference type="ARBA" id="ARBA00005502"/>
    </source>
</evidence>
<dbReference type="Gene3D" id="3.20.20.70">
    <property type="entry name" value="Aldolase class I"/>
    <property type="match status" value="1"/>
</dbReference>
<dbReference type="InterPro" id="IPR015875">
    <property type="entry name" value="IMP_DH/GMP_Rdtase_CS"/>
</dbReference>
<feature type="active site" description="Thioimidate intermediate" evidence="13 14">
    <location>
        <position position="305"/>
    </location>
</feature>
<dbReference type="Pfam" id="PF00571">
    <property type="entry name" value="CBS"/>
    <property type="match status" value="2"/>
</dbReference>
<evidence type="ECO:0000259" key="21">
    <source>
        <dbReference type="PROSITE" id="PS51371"/>
    </source>
</evidence>
<feature type="domain" description="CBS" evidence="21">
    <location>
        <begin position="154"/>
        <end position="213"/>
    </location>
</feature>
<evidence type="ECO:0000256" key="14">
    <source>
        <dbReference type="PIRSR" id="PIRSR000130-1"/>
    </source>
</evidence>
<dbReference type="CDD" id="cd00381">
    <property type="entry name" value="IMPDH"/>
    <property type="match status" value="1"/>
</dbReference>
<dbReference type="NCBIfam" id="TIGR01302">
    <property type="entry name" value="IMP_dehydrog"/>
    <property type="match status" value="1"/>
</dbReference>
<dbReference type="GO" id="GO:0003938">
    <property type="term" value="F:IMP dehydrogenase activity"/>
    <property type="evidence" value="ECO:0007669"/>
    <property type="project" value="UniProtKB-UniRule"/>
</dbReference>
<dbReference type="PANTHER" id="PTHR11911:SF111">
    <property type="entry name" value="INOSINE-5'-MONOPHOSPHATE DEHYDROGENASE"/>
    <property type="match status" value="1"/>
</dbReference>
<evidence type="ECO:0000256" key="12">
    <source>
        <dbReference type="ARBA" id="ARBA00048028"/>
    </source>
</evidence>
<dbReference type="GO" id="GO:0006177">
    <property type="term" value="P:GMP biosynthetic process"/>
    <property type="evidence" value="ECO:0007669"/>
    <property type="project" value="UniProtKB-UniRule"/>
</dbReference>
<dbReference type="SUPFAM" id="SSF54631">
    <property type="entry name" value="CBS-domain pair"/>
    <property type="match status" value="1"/>
</dbReference>
<dbReference type="UniPathway" id="UPA00601">
    <property type="reaction ID" value="UER00295"/>
</dbReference>
<feature type="binding site" evidence="13 15">
    <location>
        <begin position="385"/>
        <end position="389"/>
    </location>
    <ligand>
        <name>IMP</name>
        <dbReference type="ChEBI" id="CHEBI:58053"/>
    </ligand>
</feature>
<feature type="active site" description="Proton acceptor" evidence="13 14">
    <location>
        <position position="401"/>
    </location>
</feature>
<feature type="binding site" evidence="13 16">
    <location>
        <begin position="298"/>
        <end position="300"/>
    </location>
    <ligand>
        <name>NAD(+)</name>
        <dbReference type="ChEBI" id="CHEBI:57540"/>
    </ligand>
</feature>
<feature type="binding site" evidence="13 15">
    <location>
        <position position="416"/>
    </location>
    <ligand>
        <name>IMP</name>
        <dbReference type="ChEBI" id="CHEBI:58053"/>
    </ligand>
</feature>
<reference evidence="22" key="1">
    <citation type="submission" date="2014-11" db="EMBL/GenBank/DDBJ databases">
        <authorList>
            <person name="Zhu J."/>
            <person name="Qi W."/>
            <person name="Song R."/>
        </authorList>
    </citation>
    <scope>NUCLEOTIDE SEQUENCE</scope>
</reference>
<dbReference type="PROSITE" id="PS51371">
    <property type="entry name" value="CBS"/>
    <property type="match status" value="2"/>
</dbReference>
<feature type="binding site" evidence="13">
    <location>
        <position position="470"/>
    </location>
    <ligand>
        <name>K(+)</name>
        <dbReference type="ChEBI" id="CHEBI:29103"/>
        <note>ligand shared between two tetrameric partners</note>
    </ligand>
</feature>
<dbReference type="SMART" id="SM01240">
    <property type="entry name" value="IMPDH"/>
    <property type="match status" value="1"/>
</dbReference>
<comment type="function">
    <text evidence="13">Catalyzes the conversion of inosine 5'-phosphate (IMP) to xanthosine 5'-phosphate (XMP), the first committed and rate-limiting step in the de novo synthesis of guanine nucleotides, and therefore plays an important role in the regulation of cell growth.</text>
</comment>
<dbReference type="HAMAP" id="MF_01964">
    <property type="entry name" value="IMPDH"/>
    <property type="match status" value="1"/>
</dbReference>
<evidence type="ECO:0000256" key="1">
    <source>
        <dbReference type="ARBA" id="ARBA00001958"/>
    </source>
</evidence>
<keyword evidence="5" id="KW-0677">Repeat</keyword>
<feature type="binding site" evidence="13 15">
    <location>
        <position position="303"/>
    </location>
    <ligand>
        <name>IMP</name>
        <dbReference type="ChEBI" id="CHEBI:58053"/>
    </ligand>
</feature>
<accession>A0A1B1TAN8</accession>
<dbReference type="GO" id="GO:0006183">
    <property type="term" value="P:GTP biosynthetic process"/>
    <property type="evidence" value="ECO:0007669"/>
    <property type="project" value="TreeGrafter"/>
</dbReference>
<evidence type="ECO:0000256" key="15">
    <source>
        <dbReference type="PIRSR" id="PIRSR000130-2"/>
    </source>
</evidence>
<dbReference type="SMART" id="SM00116">
    <property type="entry name" value="CBS"/>
    <property type="match status" value="2"/>
</dbReference>
<dbReference type="GO" id="GO:0000166">
    <property type="term" value="F:nucleotide binding"/>
    <property type="evidence" value="ECO:0007669"/>
    <property type="project" value="UniProtKB-UniRule"/>
</dbReference>
<dbReference type="Pfam" id="PF00478">
    <property type="entry name" value="IMPDH"/>
    <property type="match status" value="1"/>
</dbReference>
<evidence type="ECO:0000256" key="6">
    <source>
        <dbReference type="ARBA" id="ARBA00022749"/>
    </source>
</evidence>
<reference evidence="22" key="2">
    <citation type="journal article" date="2015" name="ISME J.">
        <title>A new class of marine Euryarchaeota group II from the Mediterranean deep chlorophyll maximum.</title>
        <authorList>
            <person name="Martin-Cuadrado A.B."/>
            <person name="Garcia-Heredia I."/>
            <person name="Molto A.G."/>
            <person name="Lopez-Ubeda R."/>
            <person name="Kimes N."/>
            <person name="Lopez-Garcia P."/>
            <person name="Moreira D."/>
            <person name="Rodriguez-Valera F."/>
        </authorList>
    </citation>
    <scope>NUCLEOTIDE SEQUENCE</scope>
</reference>
<feature type="binding site" description="in other chain" evidence="13 17">
    <location>
        <position position="302"/>
    </location>
    <ligand>
        <name>K(+)</name>
        <dbReference type="ChEBI" id="CHEBI:29103"/>
        <note>ligand shared between two tetrameric partners</note>
    </ligand>
</feature>
<evidence type="ECO:0000256" key="18">
    <source>
        <dbReference type="PROSITE-ProRule" id="PRU00703"/>
    </source>
</evidence>
<evidence type="ECO:0000256" key="9">
    <source>
        <dbReference type="ARBA" id="ARBA00023002"/>
    </source>
</evidence>
<dbReference type="InterPro" id="IPR000644">
    <property type="entry name" value="CBS_dom"/>
</dbReference>
<keyword evidence="4 13" id="KW-0479">Metal-binding</keyword>
<organism evidence="22">
    <name type="scientific">uncultured Poseidoniia archaeon</name>
    <dbReference type="NCBI Taxonomy" id="1697135"/>
    <lineage>
        <taxon>Archaea</taxon>
        <taxon>Methanobacteriati</taxon>
        <taxon>Thermoplasmatota</taxon>
        <taxon>Candidatus Poseidoniia</taxon>
        <taxon>environmental samples</taxon>
    </lineage>
</organism>
<protein>
    <recommendedName>
        <fullName evidence="13 20">Inosine-5'-monophosphate dehydrogenase</fullName>
        <shortName evidence="13">IMP dehydrogenase</shortName>
        <shortName evidence="13">IMPD</shortName>
        <shortName evidence="13">IMPDH</shortName>
        <ecNumber evidence="13 20">1.1.1.205</ecNumber>
    </recommendedName>
</protein>
<dbReference type="EMBL" id="KP211819">
    <property type="protein sequence ID" value="ANV79323.1"/>
    <property type="molecule type" value="Genomic_DNA"/>
</dbReference>